<feature type="domain" description="Primase C-terminal 1" evidence="1">
    <location>
        <begin position="194"/>
        <end position="259"/>
    </location>
</feature>
<dbReference type="Pfam" id="PF08708">
    <property type="entry name" value="PriCT_1"/>
    <property type="match status" value="1"/>
</dbReference>
<sequence length="266" mass="30323">MNGMQSLVNYAKQYAEHGFSVIPTINKRPLIKFADREPLTVDEITKFWRTHPYANIALKTDQFFVIDVDRHEDRDDGTKAIKELNHDDWFNTLCQKTAHNGYQFFFKKPAERISQNIGFLPGVDIKAHPNNYVVVAPSFIEEKAYCWLNHKPMIEPAEELIQLIEEKGKPAISDKKIERYHPKGKTQTSELFSQIANGLGPTGGRNNALASFAGGLLFRNVEPETVLELARIANSRTEYSLSDNEVVATVNSMVKKEIRRRGEMVE</sequence>
<dbReference type="AlphaFoldDB" id="A0A0R1WK53"/>
<evidence type="ECO:0000313" key="3">
    <source>
        <dbReference type="EMBL" id="KRM16123.1"/>
    </source>
</evidence>
<dbReference type="SMART" id="SM00943">
    <property type="entry name" value="Prim-Pol"/>
    <property type="match status" value="1"/>
</dbReference>
<dbReference type="EMBL" id="AZGE01000005">
    <property type="protein sequence ID" value="KRM16123.1"/>
    <property type="molecule type" value="Genomic_DNA"/>
</dbReference>
<evidence type="ECO:0000259" key="2">
    <source>
        <dbReference type="SMART" id="SM00943"/>
    </source>
</evidence>
<reference evidence="3 4" key="1">
    <citation type="journal article" date="2015" name="Genome Announc.">
        <title>Expanding the biotechnology potential of lactobacilli through comparative genomics of 213 strains and associated genera.</title>
        <authorList>
            <person name="Sun Z."/>
            <person name="Harris H.M."/>
            <person name="McCann A."/>
            <person name="Guo C."/>
            <person name="Argimon S."/>
            <person name="Zhang W."/>
            <person name="Yang X."/>
            <person name="Jeffery I.B."/>
            <person name="Cooney J.C."/>
            <person name="Kagawa T.F."/>
            <person name="Liu W."/>
            <person name="Song Y."/>
            <person name="Salvetti E."/>
            <person name="Wrobel A."/>
            <person name="Rasinkangas P."/>
            <person name="Parkhill J."/>
            <person name="Rea M.C."/>
            <person name="O'Sullivan O."/>
            <person name="Ritari J."/>
            <person name="Douillard F.P."/>
            <person name="Paul Ross R."/>
            <person name="Yang R."/>
            <person name="Briner A.E."/>
            <person name="Felis G.E."/>
            <person name="de Vos W.M."/>
            <person name="Barrangou R."/>
            <person name="Klaenhammer T.R."/>
            <person name="Caufield P.W."/>
            <person name="Cui Y."/>
            <person name="Zhang H."/>
            <person name="O'Toole P.W."/>
        </authorList>
    </citation>
    <scope>NUCLEOTIDE SEQUENCE [LARGE SCALE GENOMIC DNA]</scope>
    <source>
        <strain evidence="3 4">DSM 4864</strain>
    </source>
</reference>
<gene>
    <name evidence="3" type="ORF">FC49_GL001537</name>
</gene>
<name>A0A0R1WK53_9LACO</name>
<dbReference type="InterPro" id="IPR014820">
    <property type="entry name" value="PriCT_1"/>
</dbReference>
<dbReference type="Pfam" id="PF09250">
    <property type="entry name" value="Prim-Pol"/>
    <property type="match status" value="1"/>
</dbReference>
<proteinExistence type="predicted"/>
<evidence type="ECO:0000259" key="1">
    <source>
        <dbReference type="SMART" id="SM00942"/>
    </source>
</evidence>
<organism evidence="3 4">
    <name type="scientific">Limosilactobacillus oris DSM 4864</name>
    <dbReference type="NCBI Taxonomy" id="1423779"/>
    <lineage>
        <taxon>Bacteria</taxon>
        <taxon>Bacillati</taxon>
        <taxon>Bacillota</taxon>
        <taxon>Bacilli</taxon>
        <taxon>Lactobacillales</taxon>
        <taxon>Lactobacillaceae</taxon>
        <taxon>Limosilactobacillus</taxon>
    </lineage>
</organism>
<dbReference type="CDD" id="cd04859">
    <property type="entry name" value="Prim_Pol"/>
    <property type="match status" value="1"/>
</dbReference>
<dbReference type="PATRIC" id="fig|1423779.3.peg.1590"/>
<dbReference type="InterPro" id="IPR015330">
    <property type="entry name" value="DNA_primase/pol_bifunc_N"/>
</dbReference>
<dbReference type="Gene3D" id="3.30.720.160">
    <property type="entry name" value="Bifunctional DNA primase/polymerase, N-terminal"/>
    <property type="match status" value="1"/>
</dbReference>
<feature type="domain" description="DNA primase/polymerase bifunctional N-terminal" evidence="2">
    <location>
        <begin position="11"/>
        <end position="164"/>
    </location>
</feature>
<dbReference type="SMART" id="SM00942">
    <property type="entry name" value="PriCT_1"/>
    <property type="match status" value="1"/>
</dbReference>
<dbReference type="Proteomes" id="UP000050973">
    <property type="component" value="Unassembled WGS sequence"/>
</dbReference>
<evidence type="ECO:0000313" key="4">
    <source>
        <dbReference type="Proteomes" id="UP000050973"/>
    </source>
</evidence>
<comment type="caution">
    <text evidence="3">The sequence shown here is derived from an EMBL/GenBank/DDBJ whole genome shotgun (WGS) entry which is preliminary data.</text>
</comment>
<dbReference type="SUPFAM" id="SSF56747">
    <property type="entry name" value="Prim-pol domain"/>
    <property type="match status" value="1"/>
</dbReference>
<accession>A0A0R1WK53</accession>
<protein>
    <submittedName>
        <fullName evidence="3">Bifunctional DNA primase polymerase</fullName>
    </submittedName>
</protein>